<dbReference type="InterPro" id="IPR000718">
    <property type="entry name" value="Peptidase_M13"/>
</dbReference>
<accession>A0A1J5SCR1</accession>
<keyword evidence="5 10" id="KW-0378">Hydrolase</keyword>
<dbReference type="PRINTS" id="PR00786">
    <property type="entry name" value="NEPRILYSIN"/>
</dbReference>
<gene>
    <name evidence="10" type="primary">pepO_2</name>
    <name evidence="10" type="ORF">GALL_161420</name>
</gene>
<dbReference type="InterPro" id="IPR018497">
    <property type="entry name" value="Peptidase_M13_C"/>
</dbReference>
<evidence type="ECO:0000256" key="5">
    <source>
        <dbReference type="ARBA" id="ARBA00022801"/>
    </source>
</evidence>
<dbReference type="AlphaFoldDB" id="A0A1J5SCR1"/>
<dbReference type="GO" id="GO:0016485">
    <property type="term" value="P:protein processing"/>
    <property type="evidence" value="ECO:0007669"/>
    <property type="project" value="TreeGrafter"/>
</dbReference>
<keyword evidence="6" id="KW-0862">Zinc</keyword>
<keyword evidence="4" id="KW-0479">Metal-binding</keyword>
<dbReference type="PANTHER" id="PTHR11733">
    <property type="entry name" value="ZINC METALLOPROTEASE FAMILY M13 NEPRILYSIN-RELATED"/>
    <property type="match status" value="1"/>
</dbReference>
<dbReference type="EMBL" id="MLJW01000080">
    <property type="protein sequence ID" value="OIR01840.1"/>
    <property type="molecule type" value="Genomic_DNA"/>
</dbReference>
<evidence type="ECO:0000259" key="8">
    <source>
        <dbReference type="Pfam" id="PF01431"/>
    </source>
</evidence>
<dbReference type="PANTHER" id="PTHR11733:SF167">
    <property type="entry name" value="FI17812P1-RELATED"/>
    <property type="match status" value="1"/>
</dbReference>
<protein>
    <submittedName>
        <fullName evidence="10">Neutral endopeptidase</fullName>
        <ecNumber evidence="10">3.4.24.-</ecNumber>
    </submittedName>
</protein>
<dbReference type="SUPFAM" id="SSF55486">
    <property type="entry name" value="Metalloproteases ('zincins'), catalytic domain"/>
    <property type="match status" value="1"/>
</dbReference>
<evidence type="ECO:0000256" key="4">
    <source>
        <dbReference type="ARBA" id="ARBA00022723"/>
    </source>
</evidence>
<reference evidence="10" key="1">
    <citation type="submission" date="2016-10" db="EMBL/GenBank/DDBJ databases">
        <title>Sequence of Gallionella enrichment culture.</title>
        <authorList>
            <person name="Poehlein A."/>
            <person name="Muehling M."/>
            <person name="Daniel R."/>
        </authorList>
    </citation>
    <scope>NUCLEOTIDE SEQUENCE</scope>
</reference>
<keyword evidence="7" id="KW-0482">Metalloprotease</keyword>
<dbReference type="InterPro" id="IPR008753">
    <property type="entry name" value="Peptidase_M13_N"/>
</dbReference>
<evidence type="ECO:0000256" key="3">
    <source>
        <dbReference type="ARBA" id="ARBA00022670"/>
    </source>
</evidence>
<dbReference type="GO" id="GO:0005886">
    <property type="term" value="C:plasma membrane"/>
    <property type="evidence" value="ECO:0007669"/>
    <property type="project" value="TreeGrafter"/>
</dbReference>
<evidence type="ECO:0000313" key="10">
    <source>
        <dbReference type="EMBL" id="OIR01840.1"/>
    </source>
</evidence>
<dbReference type="EC" id="3.4.24.-" evidence="10"/>
<feature type="domain" description="Peptidase M13 C-terminal" evidence="8">
    <location>
        <begin position="477"/>
        <end position="678"/>
    </location>
</feature>
<dbReference type="Pfam" id="PF05649">
    <property type="entry name" value="Peptidase_M13_N"/>
    <property type="match status" value="1"/>
</dbReference>
<comment type="cofactor">
    <cofactor evidence="1">
        <name>Zn(2+)</name>
        <dbReference type="ChEBI" id="CHEBI:29105"/>
    </cofactor>
</comment>
<evidence type="ECO:0000256" key="2">
    <source>
        <dbReference type="ARBA" id="ARBA00007357"/>
    </source>
</evidence>
<dbReference type="InterPro" id="IPR024079">
    <property type="entry name" value="MetalloPept_cat_dom_sf"/>
</dbReference>
<proteinExistence type="inferred from homology"/>
<evidence type="ECO:0000256" key="1">
    <source>
        <dbReference type="ARBA" id="ARBA00001947"/>
    </source>
</evidence>
<dbReference type="PROSITE" id="PS51257">
    <property type="entry name" value="PROKAR_LIPOPROTEIN"/>
    <property type="match status" value="1"/>
</dbReference>
<dbReference type="Gene3D" id="1.10.1380.10">
    <property type="entry name" value="Neutral endopeptidase , domain2"/>
    <property type="match status" value="1"/>
</dbReference>
<name>A0A1J5SCR1_9ZZZZ</name>
<organism evidence="10">
    <name type="scientific">mine drainage metagenome</name>
    <dbReference type="NCBI Taxonomy" id="410659"/>
    <lineage>
        <taxon>unclassified sequences</taxon>
        <taxon>metagenomes</taxon>
        <taxon>ecological metagenomes</taxon>
    </lineage>
</organism>
<feature type="domain" description="Peptidase M13 N-terminal" evidence="9">
    <location>
        <begin position="39"/>
        <end position="425"/>
    </location>
</feature>
<dbReference type="PROSITE" id="PS51885">
    <property type="entry name" value="NEPRILYSIN"/>
    <property type="match status" value="1"/>
</dbReference>
<dbReference type="GO" id="GO:0004222">
    <property type="term" value="F:metalloendopeptidase activity"/>
    <property type="evidence" value="ECO:0007669"/>
    <property type="project" value="InterPro"/>
</dbReference>
<sequence>MKRFLALALGAIVACAAPAVHALTSGIDKADMDPSVRIQDDLYLAVNGTWLKKTEIPADKSAYGAFTMLDDLSRERVRDIIEAAAAVKDAPQGSDTQKVGDLYRSFMDTQRIESLGLKPLDPLFARVNAIASYDDLYTLFGAFGKYGVSGPFGLYVSQDDKDSTRYIVRIDQSGLELPDRDYYLKPDERFVKARAAYVTYIETLLTLAGRPAAEAKSSADAILNLETLLASAQRTRVELRDPEKNYNPYEVAKLTDLAPGIAWTHLLDAAEVGKLTSVNIGQPEFFKVADAVIRTTPLSVWKDYCTFKLIDSFSDELPASVETAAFAFHGKAVNGTPQDIPRWKKAVALISGGGAGDFGCLGDVVGRLYVEKYFPPAAKARIDQLVHNLLSEYKQSIRELTWMTPETKVRALAKLAKYTVKIGYPVKWRDYSKLQVSPTDLMGDVIASSAVEYDRMISKLGKPVDRTEWGMTPQTVNAYYNSNLNEIVFPAAILQPPFFNPNADDAVNYGGIGAVIGHEISHGFDDQGSQYDGDGNLKNWWTDADRAAFKALTHRLVAEYDVCTPLPGKFVNGKLTLGENIADNSGLAIAYKAYHLSLGGKPAPVMDGYTGDQRFFIGWAQVWRERYREPLLIRLMLTDPHSPTQFRADVPPTNIDAFYAAFGIKPGDKLYRAPKERIKIW</sequence>
<evidence type="ECO:0000256" key="6">
    <source>
        <dbReference type="ARBA" id="ARBA00022833"/>
    </source>
</evidence>
<comment type="similarity">
    <text evidence="2">Belongs to the peptidase M13 family.</text>
</comment>
<evidence type="ECO:0000256" key="7">
    <source>
        <dbReference type="ARBA" id="ARBA00023049"/>
    </source>
</evidence>
<dbReference type="Pfam" id="PF01431">
    <property type="entry name" value="Peptidase_M13"/>
    <property type="match status" value="1"/>
</dbReference>
<comment type="caution">
    <text evidence="10">The sequence shown here is derived from an EMBL/GenBank/DDBJ whole genome shotgun (WGS) entry which is preliminary data.</text>
</comment>
<keyword evidence="3" id="KW-0645">Protease</keyword>
<dbReference type="CDD" id="cd08662">
    <property type="entry name" value="M13"/>
    <property type="match status" value="1"/>
</dbReference>
<dbReference type="GO" id="GO:0046872">
    <property type="term" value="F:metal ion binding"/>
    <property type="evidence" value="ECO:0007669"/>
    <property type="project" value="UniProtKB-KW"/>
</dbReference>
<dbReference type="InterPro" id="IPR042089">
    <property type="entry name" value="Peptidase_M13_dom_2"/>
</dbReference>
<evidence type="ECO:0000259" key="9">
    <source>
        <dbReference type="Pfam" id="PF05649"/>
    </source>
</evidence>
<dbReference type="Gene3D" id="3.40.390.10">
    <property type="entry name" value="Collagenase (Catalytic Domain)"/>
    <property type="match status" value="1"/>
</dbReference>